<feature type="non-terminal residue" evidence="1">
    <location>
        <position position="102"/>
    </location>
</feature>
<evidence type="ECO:0000313" key="2">
    <source>
        <dbReference type="Proteomes" id="UP000053820"/>
    </source>
</evidence>
<dbReference type="AlphaFoldDB" id="A0A0C9UWY7"/>
<evidence type="ECO:0000313" key="1">
    <source>
        <dbReference type="EMBL" id="KIJ57599.1"/>
    </source>
</evidence>
<name>A0A0C9UWY7_9AGAM</name>
<dbReference type="OrthoDB" id="3268967at2759"/>
<reference evidence="1 2" key="1">
    <citation type="submission" date="2014-04" db="EMBL/GenBank/DDBJ databases">
        <title>Evolutionary Origins and Diversification of the Mycorrhizal Mutualists.</title>
        <authorList>
            <consortium name="DOE Joint Genome Institute"/>
            <consortium name="Mycorrhizal Genomics Consortium"/>
            <person name="Kohler A."/>
            <person name="Kuo A."/>
            <person name="Nagy L.G."/>
            <person name="Floudas D."/>
            <person name="Copeland A."/>
            <person name="Barry K.W."/>
            <person name="Cichocki N."/>
            <person name="Veneault-Fourrey C."/>
            <person name="LaButti K."/>
            <person name="Lindquist E.A."/>
            <person name="Lipzen A."/>
            <person name="Lundell T."/>
            <person name="Morin E."/>
            <person name="Murat C."/>
            <person name="Riley R."/>
            <person name="Ohm R."/>
            <person name="Sun H."/>
            <person name="Tunlid A."/>
            <person name="Henrissat B."/>
            <person name="Grigoriev I.V."/>
            <person name="Hibbett D.S."/>
            <person name="Martin F."/>
        </authorList>
    </citation>
    <scope>NUCLEOTIDE SEQUENCE [LARGE SCALE GENOMIC DNA]</scope>
    <source>
        <strain evidence="1 2">MD-312</strain>
    </source>
</reference>
<gene>
    <name evidence="1" type="ORF">HYDPIDRAFT_67713</name>
</gene>
<dbReference type="Proteomes" id="UP000053820">
    <property type="component" value="Unassembled WGS sequence"/>
</dbReference>
<proteinExistence type="predicted"/>
<accession>A0A0C9UWY7</accession>
<dbReference type="HOGENOM" id="CLU_142395_0_0_1"/>
<keyword evidence="2" id="KW-1185">Reference proteome</keyword>
<organism evidence="1 2">
    <name type="scientific">Hydnomerulius pinastri MD-312</name>
    <dbReference type="NCBI Taxonomy" id="994086"/>
    <lineage>
        <taxon>Eukaryota</taxon>
        <taxon>Fungi</taxon>
        <taxon>Dikarya</taxon>
        <taxon>Basidiomycota</taxon>
        <taxon>Agaricomycotina</taxon>
        <taxon>Agaricomycetes</taxon>
        <taxon>Agaricomycetidae</taxon>
        <taxon>Boletales</taxon>
        <taxon>Boletales incertae sedis</taxon>
        <taxon>Leucogyrophana</taxon>
    </lineage>
</organism>
<sequence>MSTLNTSSSFSPFQLHIGCCPCILPFCDSSLLQSVCSSFPLNANAARVLISQFEHDVLKAQDNLLAAKVAQALSINAHCTPDPLYSVSDLIFLSTRHHQHNY</sequence>
<dbReference type="EMBL" id="KN840240">
    <property type="protein sequence ID" value="KIJ57599.1"/>
    <property type="molecule type" value="Genomic_DNA"/>
</dbReference>
<protein>
    <submittedName>
        <fullName evidence="1">Uncharacterized protein</fullName>
    </submittedName>
</protein>